<name>A0A9K3KFD6_9STRA</name>
<comment type="caution">
    <text evidence="2">The sequence shown here is derived from an EMBL/GenBank/DDBJ whole genome shotgun (WGS) entry which is preliminary data.</text>
</comment>
<feature type="compositionally biased region" description="Basic residues" evidence="1">
    <location>
        <begin position="820"/>
        <end position="833"/>
    </location>
</feature>
<reference evidence="2" key="1">
    <citation type="journal article" date="2021" name="Sci. Rep.">
        <title>Diploid genomic architecture of Nitzschia inconspicua, an elite biomass production diatom.</title>
        <authorList>
            <person name="Oliver A."/>
            <person name="Podell S."/>
            <person name="Pinowska A."/>
            <person name="Traller J.C."/>
            <person name="Smith S.R."/>
            <person name="McClure R."/>
            <person name="Beliaev A."/>
            <person name="Bohutskyi P."/>
            <person name="Hill E.A."/>
            <person name="Rabines A."/>
            <person name="Zheng H."/>
            <person name="Allen L.Z."/>
            <person name="Kuo A."/>
            <person name="Grigoriev I.V."/>
            <person name="Allen A.E."/>
            <person name="Hazlebeck D."/>
            <person name="Allen E.E."/>
        </authorList>
    </citation>
    <scope>NUCLEOTIDE SEQUENCE</scope>
    <source>
        <strain evidence="2">Hildebrandi</strain>
    </source>
</reference>
<evidence type="ECO:0000256" key="1">
    <source>
        <dbReference type="SAM" id="MobiDB-lite"/>
    </source>
</evidence>
<dbReference type="OrthoDB" id="205046at2759"/>
<feature type="region of interest" description="Disordered" evidence="1">
    <location>
        <begin position="232"/>
        <end position="252"/>
    </location>
</feature>
<gene>
    <name evidence="2" type="ORF">IV203_007580</name>
</gene>
<dbReference type="AlphaFoldDB" id="A0A9K3KFD6"/>
<dbReference type="EMBL" id="JAGRRH010000025">
    <property type="protein sequence ID" value="KAG7342487.1"/>
    <property type="molecule type" value="Genomic_DNA"/>
</dbReference>
<feature type="compositionally biased region" description="Basic residues" evidence="1">
    <location>
        <begin position="8"/>
        <end position="20"/>
    </location>
</feature>
<feature type="compositionally biased region" description="Basic and acidic residues" evidence="1">
    <location>
        <begin position="707"/>
        <end position="720"/>
    </location>
</feature>
<accession>A0A9K3KFD6</accession>
<sequence>MTSSTTHPPHHHRRRQRRRRIYAVAINKVKVQEEKDPLSTHSSSGGSCTTATTSNNNTINSIDSYSDNKVVVNRILPLLSSPDYVDTLQKQQHQQQQQPVVDAIYKEKILRVTIRLQGEHSLQPYQQSFHNEGPTNRLDCDNRSSTAATTAATAVKRERGRPSKKSAHSNNDDATNTTVKYDMERVPVVEKNPFLCPMNIISSSWPPRQRRQMIDTKQGNCSVIQTKLVKSESAMEHDTKISNHSTSPETLKHNPIQTMADTTCKEQVENRLDATITIQPDCQVSSSEVTSMLNSSSTCTASSKTILPDPVISSGQTKYASANIQPSSSHSLFSDTVLYIPETRQEWEDSLSEMVALCTSAAFRRHQSTPRSETAHTPFYPPLSREYIRDRIDIDDPLNGYQLRHAKGGWLQGFVLYTKFTVWNHDFCWESHHPASGLHQNPTHCAKDTDGILAQQLQEMPRIGDAHQQGIVFPNIAEISLLGGLGCGEILLKLALGSIRHCSNHYKYVVLQATESSRSFYEQFGFVRVGAICRYGQNNDTSDSLGDGKRQGETALENSINDKIDHAPYQGYRHWTHANESQTSLELHGGPSYMMVLSLPPRESDIPIDSLSQYMSQIQVPHKPIVEPLGTNPSRRGNHHQHFLKKGYVWVPVNTTARDDGEKDNHNGEVSNPSSSPNNGDSKDAIFRQRRSNRKRRSTIAFTEELEQPHKRCKAQESKLRQRPASMPTEVKSGLISKRHRTVHSDHSDMADETATTALHSIIVNAQTSHGMMSESKKIVSGRASDRTAKNKNTPPQMPQPARPHIDRKSETTLSQDTAKRKKTSKTRGRNNKKSLPSNSKPSFQHRNQIQARDYLVAHPITNANDLQIFSIDKNKLRKQSVKSYPRDREHFYNKVVQLKSPGSNGRSLSSSSSSSSPRQYFFVLDYEESSGQLILIPLQANGTLIGTRYGRPRYQSVVLGDSSNWILAQSDDCLVVDAAMIMKTPFVKAEAWDIVDA</sequence>
<keyword evidence="3" id="KW-1185">Reference proteome</keyword>
<feature type="region of interest" description="Disordered" evidence="1">
    <location>
        <begin position="1"/>
        <end position="20"/>
    </location>
</feature>
<feature type="compositionally biased region" description="Low complexity" evidence="1">
    <location>
        <begin position="39"/>
        <end position="56"/>
    </location>
</feature>
<protein>
    <submittedName>
        <fullName evidence="2">Uncharacterized protein</fullName>
    </submittedName>
</protein>
<evidence type="ECO:0000313" key="2">
    <source>
        <dbReference type="EMBL" id="KAG7342487.1"/>
    </source>
</evidence>
<feature type="region of interest" description="Disordered" evidence="1">
    <location>
        <begin position="656"/>
        <end position="732"/>
    </location>
</feature>
<evidence type="ECO:0000313" key="3">
    <source>
        <dbReference type="Proteomes" id="UP000693970"/>
    </source>
</evidence>
<feature type="compositionally biased region" description="Low complexity" evidence="1">
    <location>
        <begin position="834"/>
        <end position="843"/>
    </location>
</feature>
<feature type="compositionally biased region" description="Basic and acidic residues" evidence="1">
    <location>
        <begin position="657"/>
        <end position="667"/>
    </location>
</feature>
<organism evidence="2 3">
    <name type="scientific">Nitzschia inconspicua</name>
    <dbReference type="NCBI Taxonomy" id="303405"/>
    <lineage>
        <taxon>Eukaryota</taxon>
        <taxon>Sar</taxon>
        <taxon>Stramenopiles</taxon>
        <taxon>Ochrophyta</taxon>
        <taxon>Bacillariophyta</taxon>
        <taxon>Bacillariophyceae</taxon>
        <taxon>Bacillariophycidae</taxon>
        <taxon>Bacillariales</taxon>
        <taxon>Bacillariaceae</taxon>
        <taxon>Nitzschia</taxon>
    </lineage>
</organism>
<feature type="region of interest" description="Disordered" evidence="1">
    <location>
        <begin position="127"/>
        <end position="176"/>
    </location>
</feature>
<feature type="region of interest" description="Disordered" evidence="1">
    <location>
        <begin position="32"/>
        <end position="56"/>
    </location>
</feature>
<feature type="compositionally biased region" description="Polar residues" evidence="1">
    <location>
        <begin position="242"/>
        <end position="252"/>
    </location>
</feature>
<feature type="region of interest" description="Disordered" evidence="1">
    <location>
        <begin position="767"/>
        <end position="846"/>
    </location>
</feature>
<reference evidence="2" key="2">
    <citation type="submission" date="2021-04" db="EMBL/GenBank/DDBJ databases">
        <authorList>
            <person name="Podell S."/>
        </authorList>
    </citation>
    <scope>NUCLEOTIDE SEQUENCE</scope>
    <source>
        <strain evidence="2">Hildebrandi</strain>
    </source>
</reference>
<feature type="compositionally biased region" description="Basic and acidic residues" evidence="1">
    <location>
        <begin position="232"/>
        <end position="241"/>
    </location>
</feature>
<feature type="compositionally biased region" description="Basic residues" evidence="1">
    <location>
        <begin position="688"/>
        <end position="698"/>
    </location>
</feature>
<dbReference type="Proteomes" id="UP000693970">
    <property type="component" value="Unassembled WGS sequence"/>
</dbReference>
<proteinExistence type="predicted"/>